<keyword evidence="2" id="KW-1185">Reference proteome</keyword>
<proteinExistence type="predicted"/>
<dbReference type="KEGG" id="mai:MICA_257"/>
<dbReference type="Proteomes" id="UP000009286">
    <property type="component" value="Chromosome"/>
</dbReference>
<name>G2KQ61_MICAA</name>
<dbReference type="AlphaFoldDB" id="G2KQ61"/>
<dbReference type="STRING" id="856793.MICA_257"/>
<organism evidence="1 2">
    <name type="scientific">Micavibrio aeruginosavorus (strain ARL-13)</name>
    <dbReference type="NCBI Taxonomy" id="856793"/>
    <lineage>
        <taxon>Bacteria</taxon>
        <taxon>Pseudomonadati</taxon>
        <taxon>Bdellovibrionota</taxon>
        <taxon>Bdellovibrionia</taxon>
        <taxon>Bdellovibrionales</taxon>
        <taxon>Pseudobdellovibrionaceae</taxon>
        <taxon>Micavibrio</taxon>
    </lineage>
</organism>
<sequence>MGVIMSVEARAFAAVKSEPTLSVYNPLDSLTHLGNAVRTLDSVLDSRGQKDIVDPVRRDLVFVRNTLAVCFDIWQDDVMRRLTRSRDNIYVYSLTLDQAEDMIRRLIPGFGKAAADLRRMDIPSLLHIPSVIENVADEARSYAANSRAGLKRALARPVQLDTYNVMEFKARPLPSLVTALATAVFQPARHG</sequence>
<gene>
    <name evidence="1" type="ordered locus">MICA_257</name>
</gene>
<dbReference type="HOGENOM" id="CLU_1420013_0_0_5"/>
<dbReference type="OrthoDB" id="9820870at2"/>
<evidence type="ECO:0000313" key="1">
    <source>
        <dbReference type="EMBL" id="AEP08603.1"/>
    </source>
</evidence>
<accession>G2KQ61</accession>
<reference evidence="1 2" key="1">
    <citation type="journal article" date="2011" name="BMC Genomics">
        <title>Genomic insights into an obligate epibiotic bacterial predator: Micavibrio aeruginosavorus ARL-13.</title>
        <authorList>
            <person name="Wang Z."/>
            <person name="Kadouri D."/>
            <person name="Wu M."/>
        </authorList>
    </citation>
    <scope>NUCLEOTIDE SEQUENCE [LARGE SCALE GENOMIC DNA]</scope>
    <source>
        <strain evidence="1 2">ARL-13</strain>
    </source>
</reference>
<evidence type="ECO:0000313" key="2">
    <source>
        <dbReference type="Proteomes" id="UP000009286"/>
    </source>
</evidence>
<protein>
    <submittedName>
        <fullName evidence="1">Uncharacterized protein</fullName>
    </submittedName>
</protein>
<dbReference type="EMBL" id="CP002382">
    <property type="protein sequence ID" value="AEP08603.1"/>
    <property type="molecule type" value="Genomic_DNA"/>
</dbReference>